<comment type="similarity">
    <text evidence="2">Belongs to the oxygen-dependent FAD-linked oxidoreductase family.</text>
</comment>
<dbReference type="InterPro" id="IPR016166">
    <property type="entry name" value="FAD-bd_PCMH"/>
</dbReference>
<dbReference type="Proteomes" id="UP001234989">
    <property type="component" value="Chromosome 9"/>
</dbReference>
<dbReference type="InterPro" id="IPR016169">
    <property type="entry name" value="FAD-bd_PCMH_sub2"/>
</dbReference>
<dbReference type="Gene3D" id="3.30.43.10">
    <property type="entry name" value="Uridine Diphospho-n-acetylenolpyruvylglucosamine Reductase, domain 2"/>
    <property type="match status" value="1"/>
</dbReference>
<dbReference type="InterPro" id="IPR036318">
    <property type="entry name" value="FAD-bd_PCMH-like_sf"/>
</dbReference>
<protein>
    <recommendedName>
        <fullName evidence="11">FAD-binding PCMH-type domain-containing protein</fullName>
    </recommendedName>
</protein>
<evidence type="ECO:0000256" key="5">
    <source>
        <dbReference type="ARBA" id="ARBA00022729"/>
    </source>
</evidence>
<dbReference type="InterPro" id="IPR016167">
    <property type="entry name" value="FAD-bd_PCMH_sub1"/>
</dbReference>
<dbReference type="AlphaFoldDB" id="A0AAF0ZSG5"/>
<dbReference type="SUPFAM" id="SSF56176">
    <property type="entry name" value="FAD-binding/transporter-associated domain-like"/>
    <property type="match status" value="2"/>
</dbReference>
<dbReference type="GO" id="GO:0016491">
    <property type="term" value="F:oxidoreductase activity"/>
    <property type="evidence" value="ECO:0007669"/>
    <property type="project" value="InterPro"/>
</dbReference>
<name>A0AAF0ZSG5_SOLVR</name>
<accession>A0AAF0ZSG5</accession>
<evidence type="ECO:0000256" key="2">
    <source>
        <dbReference type="ARBA" id="ARBA00005466"/>
    </source>
</evidence>
<evidence type="ECO:0000313" key="13">
    <source>
        <dbReference type="Proteomes" id="UP001234989"/>
    </source>
</evidence>
<dbReference type="GO" id="GO:0071949">
    <property type="term" value="F:FAD binding"/>
    <property type="evidence" value="ECO:0007669"/>
    <property type="project" value="InterPro"/>
</dbReference>
<comment type="pathway">
    <text evidence="8">Alkaloid biosynthesis; nicotine biosynthesis.</text>
</comment>
<comment type="function">
    <text evidence="9">Involved in the biosynthesis of pyridine alkaloid natural products, leading mainly to the production of anabasine, anatabine, nicotine and nornicotine, effective deterrents against herbivores with antiparasitic and pesticide properties (neurotoxins); nornicotine serves as the precursor in the synthesis of the carcinogen compound N'-nitrosonornicotine (NNN). Catalyzes a late oxidation step subsequent to the pyridine ring condensation reaction in the biosynthesis of alkaloids.</text>
</comment>
<dbReference type="Gene3D" id="3.30.465.10">
    <property type="match status" value="1"/>
</dbReference>
<keyword evidence="7" id="KW-0325">Glycoprotein</keyword>
<keyword evidence="4" id="KW-0285">Flavoprotein</keyword>
<evidence type="ECO:0000256" key="1">
    <source>
        <dbReference type="ARBA" id="ARBA00001974"/>
    </source>
</evidence>
<dbReference type="EMBL" id="CP133620">
    <property type="protein sequence ID" value="WMV47404.1"/>
    <property type="molecule type" value="Genomic_DNA"/>
</dbReference>
<evidence type="ECO:0000256" key="9">
    <source>
        <dbReference type="ARBA" id="ARBA00045734"/>
    </source>
</evidence>
<dbReference type="Pfam" id="PF01565">
    <property type="entry name" value="FAD_binding_4"/>
    <property type="match status" value="1"/>
</dbReference>
<evidence type="ECO:0000256" key="4">
    <source>
        <dbReference type="ARBA" id="ARBA00022630"/>
    </source>
</evidence>
<dbReference type="Gene3D" id="3.40.462.20">
    <property type="match status" value="1"/>
</dbReference>
<keyword evidence="5 10" id="KW-0732">Signal</keyword>
<comment type="cofactor">
    <cofactor evidence="1">
        <name>FAD</name>
        <dbReference type="ChEBI" id="CHEBI:57692"/>
    </cofactor>
</comment>
<keyword evidence="3" id="KW-0017">Alkaloid metabolism</keyword>
<feature type="chain" id="PRO_5042239520" description="FAD-binding PCMH-type domain-containing protein" evidence="10">
    <location>
        <begin position="19"/>
        <end position="629"/>
    </location>
</feature>
<proteinExistence type="inferred from homology"/>
<dbReference type="PROSITE" id="PS51387">
    <property type="entry name" value="FAD_PCMH"/>
    <property type="match status" value="1"/>
</dbReference>
<dbReference type="InterPro" id="IPR012951">
    <property type="entry name" value="BBE"/>
</dbReference>
<dbReference type="PANTHER" id="PTHR32448">
    <property type="entry name" value="OS08G0158400 PROTEIN"/>
    <property type="match status" value="1"/>
</dbReference>
<feature type="signal peptide" evidence="10">
    <location>
        <begin position="1"/>
        <end position="18"/>
    </location>
</feature>
<evidence type="ECO:0000256" key="7">
    <source>
        <dbReference type="ARBA" id="ARBA00023180"/>
    </source>
</evidence>
<organism evidence="12 13">
    <name type="scientific">Solanum verrucosum</name>
    <dbReference type="NCBI Taxonomy" id="315347"/>
    <lineage>
        <taxon>Eukaryota</taxon>
        <taxon>Viridiplantae</taxon>
        <taxon>Streptophyta</taxon>
        <taxon>Embryophyta</taxon>
        <taxon>Tracheophyta</taxon>
        <taxon>Spermatophyta</taxon>
        <taxon>Magnoliopsida</taxon>
        <taxon>eudicotyledons</taxon>
        <taxon>Gunneridae</taxon>
        <taxon>Pentapetalae</taxon>
        <taxon>asterids</taxon>
        <taxon>lamiids</taxon>
        <taxon>Solanales</taxon>
        <taxon>Solanaceae</taxon>
        <taxon>Solanoideae</taxon>
        <taxon>Solaneae</taxon>
        <taxon>Solanum</taxon>
    </lineage>
</organism>
<dbReference type="Pfam" id="PF08031">
    <property type="entry name" value="BBE"/>
    <property type="match status" value="1"/>
</dbReference>
<evidence type="ECO:0000313" key="12">
    <source>
        <dbReference type="EMBL" id="WMV47404.1"/>
    </source>
</evidence>
<keyword evidence="13" id="KW-1185">Reference proteome</keyword>
<evidence type="ECO:0000256" key="3">
    <source>
        <dbReference type="ARBA" id="ARBA00022589"/>
    </source>
</evidence>
<evidence type="ECO:0000256" key="10">
    <source>
        <dbReference type="SAM" id="SignalP"/>
    </source>
</evidence>
<gene>
    <name evidence="12" type="ORF">MTR67_040789</name>
</gene>
<evidence type="ECO:0000256" key="8">
    <source>
        <dbReference type="ARBA" id="ARBA00034114"/>
    </source>
</evidence>
<dbReference type="InterPro" id="IPR006094">
    <property type="entry name" value="Oxid_FAD_bind_N"/>
</dbReference>
<evidence type="ECO:0000259" key="11">
    <source>
        <dbReference type="PROSITE" id="PS51387"/>
    </source>
</evidence>
<evidence type="ECO:0000256" key="6">
    <source>
        <dbReference type="ARBA" id="ARBA00022827"/>
    </source>
</evidence>
<sequence>MLSIFLIVLLYACSSTYALSDDSTSSFNGKLYECICQNSDYCVPFSTAFVTPTNDSFNTILQSTAQNLRCLLPSVTKPQLIFTPMTESHVQAAVICSKQLGLQLRVRSGGHDYEGFAVPLVSCYVFLFFVLGFATLEPRVFQKQHLYLCEVMIRSAYTLPSPRPHNWDSTKCVVVVSNTENISCSQFTPQRISFVLAGLSYMSDMESPFIILDLSKLRDIVVNTEDNYAWAQAGATVGEVYYRISEKSKTHGFPAGLCTSLGIGGHITGGGYGTMMRKYGLGVDNVVDARIVDANGRILDRQSMGEDLFWAIRGGGGASFGIILSWKLKLVPVPSIVTVFTVPKTLDQNATNILYKWQQVAADKLDEDLFIRVIINVVADKKGEKTIQTAYNSMFLGRTDRLLQIMNDVFPELGLTHKDCTEMSWIKSIMYIAGYPSNTPPEVLLQGKSLFKNYFKAKSDFVKEPIPIDGLEGLWKRLMEEDSPLVIWNPYGGMMAKISESETPFPHRKGIIYMIQYLTLWNDPSKESATKHYDWIRRLYNYMTPYASMFPREAYVNYRDLDIGMNKNESSSFIEASVWGNKYYKDNFNRLVKVKTKVDPENFFLHEQSIPTLPITRKGEEKSVNHFEM</sequence>
<feature type="domain" description="FAD-binding PCMH-type" evidence="11">
    <location>
        <begin position="74"/>
        <end position="333"/>
    </location>
</feature>
<reference evidence="12" key="1">
    <citation type="submission" date="2023-08" db="EMBL/GenBank/DDBJ databases">
        <title>A de novo genome assembly of Solanum verrucosum Schlechtendal, a Mexican diploid species geographically isolated from the other diploid A-genome species in potato relatives.</title>
        <authorList>
            <person name="Hosaka K."/>
        </authorList>
    </citation>
    <scope>NUCLEOTIDE SEQUENCE</scope>
    <source>
        <tissue evidence="12">Young leaves</tissue>
    </source>
</reference>
<keyword evidence="6" id="KW-0274">FAD</keyword>
<dbReference type="GO" id="GO:0009820">
    <property type="term" value="P:alkaloid metabolic process"/>
    <property type="evidence" value="ECO:0007669"/>
    <property type="project" value="UniProtKB-KW"/>
</dbReference>